<organism evidence="9 10">
    <name type="scientific">Solobacterium moorei</name>
    <dbReference type="NCBI Taxonomy" id="102148"/>
    <lineage>
        <taxon>Bacteria</taxon>
        <taxon>Bacillati</taxon>
        <taxon>Bacillota</taxon>
        <taxon>Erysipelotrichia</taxon>
        <taxon>Erysipelotrichales</taxon>
        <taxon>Erysipelotrichaceae</taxon>
        <taxon>Solobacterium</taxon>
    </lineage>
</organism>
<comment type="caution">
    <text evidence="9">The sequence shown here is derived from an EMBL/GenBank/DDBJ whole genome shotgun (WGS) entry which is preliminary data.</text>
</comment>
<dbReference type="RefSeq" id="WP_118764132.1">
    <property type="nucleotide sequence ID" value="NZ_CABJCF010000001.1"/>
</dbReference>
<evidence type="ECO:0000256" key="7">
    <source>
        <dbReference type="ARBA" id="ARBA00023204"/>
    </source>
</evidence>
<protein>
    <recommendedName>
        <fullName evidence="8">PD-(D/E)XK endonuclease-like domain-containing protein</fullName>
    </recommendedName>
</protein>
<evidence type="ECO:0000256" key="2">
    <source>
        <dbReference type="ARBA" id="ARBA00022763"/>
    </source>
</evidence>
<dbReference type="SUPFAM" id="SSF52980">
    <property type="entry name" value="Restriction endonuclease-like"/>
    <property type="match status" value="1"/>
</dbReference>
<keyword evidence="3" id="KW-0378">Hydrolase</keyword>
<evidence type="ECO:0000256" key="4">
    <source>
        <dbReference type="ARBA" id="ARBA00022806"/>
    </source>
</evidence>
<evidence type="ECO:0000256" key="5">
    <source>
        <dbReference type="ARBA" id="ARBA00022840"/>
    </source>
</evidence>
<evidence type="ECO:0000256" key="6">
    <source>
        <dbReference type="ARBA" id="ARBA00023125"/>
    </source>
</evidence>
<keyword evidence="2" id="KW-0227">DNA damage</keyword>
<proteinExistence type="predicted"/>
<reference evidence="9 10" key="1">
    <citation type="submission" date="2018-08" db="EMBL/GenBank/DDBJ databases">
        <title>A genome reference for cultivated species of the human gut microbiota.</title>
        <authorList>
            <person name="Zou Y."/>
            <person name="Xue W."/>
            <person name="Luo G."/>
        </authorList>
    </citation>
    <scope>NUCLEOTIDE SEQUENCE [LARGE SCALE GENOMIC DNA]</scope>
    <source>
        <strain evidence="9 10">AF18-46</strain>
    </source>
</reference>
<dbReference type="InterPro" id="IPR011335">
    <property type="entry name" value="Restrct_endonuc-II-like"/>
</dbReference>
<name>A0A412PHJ7_9FIRM</name>
<keyword evidence="6" id="KW-0238">DNA-binding</keyword>
<dbReference type="InterPro" id="IPR011604">
    <property type="entry name" value="PDDEXK-like_dom_sf"/>
</dbReference>
<dbReference type="GO" id="GO:0005524">
    <property type="term" value="F:ATP binding"/>
    <property type="evidence" value="ECO:0007669"/>
    <property type="project" value="UniProtKB-KW"/>
</dbReference>
<evidence type="ECO:0000313" key="9">
    <source>
        <dbReference type="EMBL" id="RGT57639.1"/>
    </source>
</evidence>
<evidence type="ECO:0000256" key="3">
    <source>
        <dbReference type="ARBA" id="ARBA00022801"/>
    </source>
</evidence>
<dbReference type="AlphaFoldDB" id="A0A412PHJ7"/>
<dbReference type="GO" id="GO:0006281">
    <property type="term" value="P:DNA repair"/>
    <property type="evidence" value="ECO:0007669"/>
    <property type="project" value="UniProtKB-KW"/>
</dbReference>
<dbReference type="Proteomes" id="UP000284731">
    <property type="component" value="Unassembled WGS sequence"/>
</dbReference>
<gene>
    <name evidence="9" type="ORF">DWX20_00915</name>
</gene>
<dbReference type="GO" id="GO:0004386">
    <property type="term" value="F:helicase activity"/>
    <property type="evidence" value="ECO:0007669"/>
    <property type="project" value="UniProtKB-KW"/>
</dbReference>
<dbReference type="Gene3D" id="3.90.320.10">
    <property type="match status" value="1"/>
</dbReference>
<feature type="domain" description="PD-(D/E)XK endonuclease-like" evidence="8">
    <location>
        <begin position="543"/>
        <end position="761"/>
    </location>
</feature>
<dbReference type="GO" id="GO:0016787">
    <property type="term" value="F:hydrolase activity"/>
    <property type="evidence" value="ECO:0007669"/>
    <property type="project" value="UniProtKB-KW"/>
</dbReference>
<keyword evidence="1" id="KW-0547">Nucleotide-binding</keyword>
<accession>A0A412PHJ7</accession>
<dbReference type="Pfam" id="PF12705">
    <property type="entry name" value="PDDEXK_1"/>
    <property type="match status" value="1"/>
</dbReference>
<keyword evidence="5" id="KW-0067">ATP-binding</keyword>
<dbReference type="GO" id="GO:0003677">
    <property type="term" value="F:DNA binding"/>
    <property type="evidence" value="ECO:0007669"/>
    <property type="project" value="UniProtKB-KW"/>
</dbReference>
<sequence length="899" mass="104404">MKTILCANYQKEYIYEDLAKHNHGVVKDVLAVPLSVALGEKHTDKHVALLKISHTLKKRSDEFPIYQKMFDYPAFIQEIFQFVLECIQRDIQVDALPETNEQEKELKEIIRILLEIPFVEKENVENKGTAIQKLQQDDVEVYPFFEADPYYVEILEQLKDKTKINDTTTSQKHLRYALSTRREIEAVAQDIAIYQRPCNLVLTSWKTQYPVVQQVFGRYEIPFSTVHHDISARLIQRYIALVNLAYQKNKEALMKALYIDAFGVDDQKKSSSLFTVLKYLDQVLVDVECPKHLSQSLEASEVFKKEATRYAYFEERADELFNSIQQALDSLMQASTFEEMLMNAFEIIRNQKILQNKHELKEGRQLRNILQSILTSEKLTVENIPFVMHMLQGIHSDSAVFTDAICTVADLTHPVKKQEVTYVIGCSGKNYPGFPVHNGLFDEDYLAKIPAYPSMNKRYGYYMNALRWIDSSAEEIYYSYSTNDYQGKEMQLAYEVQSKVDMKTENIPWPILLVDSHMEVKHELTPETAQQLFLDEKGLLNGSVSSVESYYRNPYGYFIQKGLGIMDQEFSELDPITIGNIQHHFMYTLLSSYKNKYMHESVKRKQYALQEDGKNILTSTEIKELLRPYFDILKLTHPNEQYLYDISLERLADSLSKFMTFMHDLEKDSSFIPEYFEYRLPETVIGNVNIHGIIDRIDLYQDLIRIIDYKSSVLSIGEAEVKQGLRLQMLTYMMIVANNLQGKKYNPTAVQYISMKDETIDLNRIYNKCGDMPKQALLNSLEGDFIKSRKCAVWIFNEHRDDVDLGARHIKSPKNIYDFDKIQAYIEGIYAKFHEHVLSGNIELSPIENTTLPYMAMYHFDGKYRIPTAVEVEGIPTEISFKLDKEEVAAKGAKEDENL</sequence>
<evidence type="ECO:0000259" key="8">
    <source>
        <dbReference type="Pfam" id="PF12705"/>
    </source>
</evidence>
<evidence type="ECO:0000256" key="1">
    <source>
        <dbReference type="ARBA" id="ARBA00022741"/>
    </source>
</evidence>
<evidence type="ECO:0000313" key="10">
    <source>
        <dbReference type="Proteomes" id="UP000284731"/>
    </source>
</evidence>
<dbReference type="InterPro" id="IPR038726">
    <property type="entry name" value="PDDEXK_AddAB-type"/>
</dbReference>
<keyword evidence="4" id="KW-0347">Helicase</keyword>
<keyword evidence="7" id="KW-0234">DNA repair</keyword>
<dbReference type="EMBL" id="QRWX01000001">
    <property type="protein sequence ID" value="RGT57639.1"/>
    <property type="molecule type" value="Genomic_DNA"/>
</dbReference>